<comment type="caution">
    <text evidence="2">The sequence shown here is derived from an EMBL/GenBank/DDBJ whole genome shotgun (WGS) entry which is preliminary data.</text>
</comment>
<proteinExistence type="predicted"/>
<accession>A0A4C1YNL7</accession>
<dbReference type="AlphaFoldDB" id="A0A4C1YNL7"/>
<evidence type="ECO:0000313" key="3">
    <source>
        <dbReference type="Proteomes" id="UP000299102"/>
    </source>
</evidence>
<protein>
    <submittedName>
        <fullName evidence="2">Uncharacterized protein</fullName>
    </submittedName>
</protein>
<gene>
    <name evidence="2" type="ORF">EVAR_59952_1</name>
</gene>
<dbReference type="Proteomes" id="UP000299102">
    <property type="component" value="Unassembled WGS sequence"/>
</dbReference>
<dbReference type="EMBL" id="BGZK01001349">
    <property type="protein sequence ID" value="GBP77846.1"/>
    <property type="molecule type" value="Genomic_DNA"/>
</dbReference>
<reference evidence="2 3" key="1">
    <citation type="journal article" date="2019" name="Commun. Biol.">
        <title>The bagworm genome reveals a unique fibroin gene that provides high tensile strength.</title>
        <authorList>
            <person name="Kono N."/>
            <person name="Nakamura H."/>
            <person name="Ohtoshi R."/>
            <person name="Tomita M."/>
            <person name="Numata K."/>
            <person name="Arakawa K."/>
        </authorList>
    </citation>
    <scope>NUCLEOTIDE SEQUENCE [LARGE SCALE GENOMIC DNA]</scope>
</reference>
<keyword evidence="3" id="KW-1185">Reference proteome</keyword>
<sequence length="133" mass="15881">MGRLPSEDIKKSPLFRRRMVACRRETLPAGPSKLRRRQTVRRASAPAAAGLQWFEWAHRVTNHRTRACVWFVITRLRDMERDEIRQEDTLHSEDGQVLLFYAANDTRKYRRSKTKRNPHRRNNREQLSKDVGR</sequence>
<feature type="compositionally biased region" description="Basic residues" evidence="1">
    <location>
        <begin position="108"/>
        <end position="122"/>
    </location>
</feature>
<name>A0A4C1YNL7_EUMVA</name>
<evidence type="ECO:0000256" key="1">
    <source>
        <dbReference type="SAM" id="MobiDB-lite"/>
    </source>
</evidence>
<feature type="region of interest" description="Disordered" evidence="1">
    <location>
        <begin position="108"/>
        <end position="133"/>
    </location>
</feature>
<feature type="compositionally biased region" description="Basic and acidic residues" evidence="1">
    <location>
        <begin position="123"/>
        <end position="133"/>
    </location>
</feature>
<evidence type="ECO:0000313" key="2">
    <source>
        <dbReference type="EMBL" id="GBP77846.1"/>
    </source>
</evidence>
<organism evidence="2 3">
    <name type="scientific">Eumeta variegata</name>
    <name type="common">Bagworm moth</name>
    <name type="synonym">Eumeta japonica</name>
    <dbReference type="NCBI Taxonomy" id="151549"/>
    <lineage>
        <taxon>Eukaryota</taxon>
        <taxon>Metazoa</taxon>
        <taxon>Ecdysozoa</taxon>
        <taxon>Arthropoda</taxon>
        <taxon>Hexapoda</taxon>
        <taxon>Insecta</taxon>
        <taxon>Pterygota</taxon>
        <taxon>Neoptera</taxon>
        <taxon>Endopterygota</taxon>
        <taxon>Lepidoptera</taxon>
        <taxon>Glossata</taxon>
        <taxon>Ditrysia</taxon>
        <taxon>Tineoidea</taxon>
        <taxon>Psychidae</taxon>
        <taxon>Oiketicinae</taxon>
        <taxon>Eumeta</taxon>
    </lineage>
</organism>